<feature type="region of interest" description="Disordered" evidence="1">
    <location>
        <begin position="153"/>
        <end position="172"/>
    </location>
</feature>
<name>A0AAD6U2L0_9AGAR</name>
<accession>A0AAD6U2L0</accession>
<evidence type="ECO:0000313" key="3">
    <source>
        <dbReference type="Proteomes" id="UP001222325"/>
    </source>
</evidence>
<dbReference type="Proteomes" id="UP001222325">
    <property type="component" value="Unassembled WGS sequence"/>
</dbReference>
<protein>
    <submittedName>
        <fullName evidence="2">Uncharacterized protein</fullName>
    </submittedName>
</protein>
<evidence type="ECO:0000256" key="1">
    <source>
        <dbReference type="SAM" id="MobiDB-lite"/>
    </source>
</evidence>
<proteinExistence type="predicted"/>
<sequence length="775" mass="87315">MFAAAENLSLREVKAYRDFYHSMVICQVFPGQLGDPTHNPFFPIDNATSWMTSHGYQLYLGHDDRAVLAFPWAPEDASTKQLKAYRQNLEILGDEYLDHPFFSLENSKAWINLVAFQAYMDMHFGEFHSIPNSRVPSRASSFVGSRASSRASLVPSSRASSPVSACPDSRPSSAMSFSEVIEIYDSDDPNDLNPWGEPPPPVLIPKVEEPPLPDKSTTLIPAAPARGPSQQRKGKGKEKAKQISITRQLKVDEILDIPKVPDTWDVPRQPTAYRLDASEYLHLLQTEEKQTMAFDTFIRSQDQDSWTGSTGHSKGDVNVSGFTSDPNEKLWSRRCQFRCNGVETCEFFDPALLADCERYEPDYEAMSGLFNHEMDATEDEAAFPAGVISRFYSRIMSSKCKIECDGTPILVRRSKGADKYGKKHFVGCSKWSPAEQFDHLYWPIDGNIDEDTLHHIIDGCIKPGRIVPRPCNTEMLIFIPVDSEYSHQAIVILRQPHNHPVHPKSKPSADDLAKLGTAVRAAGVTGLTVQKLIDAHRISSAPSTSTIYGGRLTERSPALTDKRRLRDLIGREKKKEHPHGMGWEGVLYQLNTREVKLTRSERYIHTAMSKNGFRLVVTMHPQIVRFIHRILSLNIDYTFKRVEGKMNEWEVAGFLDRFKKRITFGSLYCDTATREAFSQLFTELFDTIRLVTGEILKLAPFFPDAACRVIILDGEVPQAQGLADFLAVYNNPEISGIHTRDPVILLASCLKSCNPHFERFIATSTNSLHIYQGQP</sequence>
<feature type="region of interest" description="Disordered" evidence="1">
    <location>
        <begin position="206"/>
        <end position="244"/>
    </location>
</feature>
<comment type="caution">
    <text evidence="2">The sequence shown here is derived from an EMBL/GenBank/DDBJ whole genome shotgun (WGS) entry which is preliminary data.</text>
</comment>
<evidence type="ECO:0000313" key="2">
    <source>
        <dbReference type="EMBL" id="KAJ7084812.1"/>
    </source>
</evidence>
<reference evidence="2" key="1">
    <citation type="submission" date="2023-03" db="EMBL/GenBank/DDBJ databases">
        <title>Massive genome expansion in bonnet fungi (Mycena s.s.) driven by repeated elements and novel gene families across ecological guilds.</title>
        <authorList>
            <consortium name="Lawrence Berkeley National Laboratory"/>
            <person name="Harder C.B."/>
            <person name="Miyauchi S."/>
            <person name="Viragh M."/>
            <person name="Kuo A."/>
            <person name="Thoen E."/>
            <person name="Andreopoulos B."/>
            <person name="Lu D."/>
            <person name="Skrede I."/>
            <person name="Drula E."/>
            <person name="Henrissat B."/>
            <person name="Morin E."/>
            <person name="Kohler A."/>
            <person name="Barry K."/>
            <person name="LaButti K."/>
            <person name="Morin E."/>
            <person name="Salamov A."/>
            <person name="Lipzen A."/>
            <person name="Mereny Z."/>
            <person name="Hegedus B."/>
            <person name="Baldrian P."/>
            <person name="Stursova M."/>
            <person name="Weitz H."/>
            <person name="Taylor A."/>
            <person name="Grigoriev I.V."/>
            <person name="Nagy L.G."/>
            <person name="Martin F."/>
            <person name="Kauserud H."/>
        </authorList>
    </citation>
    <scope>NUCLEOTIDE SEQUENCE</scope>
    <source>
        <strain evidence="2">CBHHK173m</strain>
    </source>
</reference>
<organism evidence="2 3">
    <name type="scientific">Mycena belliarum</name>
    <dbReference type="NCBI Taxonomy" id="1033014"/>
    <lineage>
        <taxon>Eukaryota</taxon>
        <taxon>Fungi</taxon>
        <taxon>Dikarya</taxon>
        <taxon>Basidiomycota</taxon>
        <taxon>Agaricomycotina</taxon>
        <taxon>Agaricomycetes</taxon>
        <taxon>Agaricomycetidae</taxon>
        <taxon>Agaricales</taxon>
        <taxon>Marasmiineae</taxon>
        <taxon>Mycenaceae</taxon>
        <taxon>Mycena</taxon>
    </lineage>
</organism>
<keyword evidence="3" id="KW-1185">Reference proteome</keyword>
<dbReference type="AlphaFoldDB" id="A0AAD6U2L0"/>
<feature type="compositionally biased region" description="Low complexity" evidence="1">
    <location>
        <begin position="153"/>
        <end position="165"/>
    </location>
</feature>
<gene>
    <name evidence="2" type="ORF">B0H15DRAFT_802202</name>
</gene>
<dbReference type="EMBL" id="JARJCN010000036">
    <property type="protein sequence ID" value="KAJ7084812.1"/>
    <property type="molecule type" value="Genomic_DNA"/>
</dbReference>